<feature type="transmembrane region" description="Helical" evidence="2">
    <location>
        <begin position="238"/>
        <end position="258"/>
    </location>
</feature>
<sequence>MKSKTTANKTSFFKNLKLSSLTAKISSKLNYAPLIDSLKNIKKTLCTLKTNISKFFWNIFVFIKLDKVLTTRVLVFMSLFGMLIRWGIRGFTLFNVIMLGWIFYFNTPVITAKLLTGWILDFFNVGWITYKDIVAKFFDYISSIANTGLSSVPKHHNPPIQYPEGGFIKQYREIFETIKNLPPRSDEMPPVNKKWYDFLRDNYQPDNRYGFNPNPTPDTPNVKSTVFSNVFNFVKDNWYYFAIPASVIAVGTGVWFFWDPISTTFVFVGSSIKTGIVAVGTSIKTGFEYIVSYLPFKKGGGDGTDGSNPLLGSVNNDDGVPLTDMTPRNRMGAIPIEDSPDSLRARVSNLGRLQFRTESADISGILSRMPNSPSHSVGEVHYPAIVVTPSGTPPGSVWELERVSGTLKSPTTSSLGLHGITHNSNPHSPILTSLNVSSETFRPSNIEGLSSATNAPTQGSPILSSLNVTTQTFTQDPANVPLPITPNVTTPTPSIVSTPSNVQGFPTGPRVFGPSFGTSYGNK</sequence>
<keyword evidence="2" id="KW-1133">Transmembrane helix</keyword>
<dbReference type="AlphaFoldDB" id="A0A5B9R9C5"/>
<reference evidence="3" key="1">
    <citation type="submission" date="2019-03" db="EMBL/GenBank/DDBJ databases">
        <title>Evidence of extensive intraspecific noncoding reshuffling in a 169kb mitochondrial genome of basidiomycete fungus.</title>
        <authorList>
            <person name="Lee H.-H."/>
            <person name="Ke H.-M."/>
            <person name="Lin C.-Y.I."/>
            <person name="Lee T.J."/>
            <person name="Chung C.-L."/>
            <person name="Tsai I.J."/>
        </authorList>
    </citation>
    <scope>NUCLEOTIDE SEQUENCE</scope>
    <source>
        <strain evidence="3">MF3/22</strain>
    </source>
</reference>
<protein>
    <submittedName>
        <fullName evidence="3">Uncharacterized protein</fullName>
    </submittedName>
</protein>
<keyword evidence="2" id="KW-0812">Transmembrane</keyword>
<name>A0A5B9R9C5_9AGAM</name>
<evidence type="ECO:0000256" key="1">
    <source>
        <dbReference type="SAM" id="MobiDB-lite"/>
    </source>
</evidence>
<proteinExistence type="predicted"/>
<evidence type="ECO:0000256" key="2">
    <source>
        <dbReference type="SAM" id="Phobius"/>
    </source>
</evidence>
<evidence type="ECO:0000313" key="3">
    <source>
        <dbReference type="EMBL" id="QEG57048.1"/>
    </source>
</evidence>
<dbReference type="EMBL" id="MK623258">
    <property type="protein sequence ID" value="QEG57048.1"/>
    <property type="molecule type" value="Genomic_DNA"/>
</dbReference>
<feature type="region of interest" description="Disordered" evidence="1">
    <location>
        <begin position="312"/>
        <end position="337"/>
    </location>
</feature>
<keyword evidence="3" id="KW-0496">Mitochondrion</keyword>
<geneLocation type="mitochondrion" evidence="3"/>
<accession>A0A5B9R9C5</accession>
<keyword evidence="2" id="KW-0472">Membrane</keyword>
<organism evidence="3">
    <name type="scientific">Fomitiporia mediterranea</name>
    <dbReference type="NCBI Taxonomy" id="208960"/>
    <lineage>
        <taxon>Eukaryota</taxon>
        <taxon>Fungi</taxon>
        <taxon>Dikarya</taxon>
        <taxon>Basidiomycota</taxon>
        <taxon>Agaricomycotina</taxon>
        <taxon>Agaricomycetes</taxon>
        <taxon>Hymenochaetales</taxon>
        <taxon>Hymenochaetaceae</taxon>
        <taxon>Fomitiporia</taxon>
    </lineage>
</organism>
<gene>
    <name evidence="3" type="ORF">Fomme_000052</name>
</gene>
<feature type="region of interest" description="Disordered" evidence="1">
    <location>
        <begin position="498"/>
        <end position="523"/>
    </location>
</feature>